<feature type="region of interest" description="Disordered" evidence="1">
    <location>
        <begin position="124"/>
        <end position="145"/>
    </location>
</feature>
<evidence type="ECO:0000313" key="4">
    <source>
        <dbReference type="Proteomes" id="UP001198901"/>
    </source>
</evidence>
<feature type="compositionally biased region" description="Basic residues" evidence="1">
    <location>
        <begin position="131"/>
        <end position="145"/>
    </location>
</feature>
<dbReference type="EMBL" id="JAIUJR010000008">
    <property type="protein sequence ID" value="MCA0133260.1"/>
    <property type="molecule type" value="Genomic_DNA"/>
</dbReference>
<gene>
    <name evidence="3" type="ORF">LBU54_11750</name>
</gene>
<dbReference type="RefSeq" id="WP_224529841.1">
    <property type="nucleotide sequence ID" value="NZ_JAIUJR010000008.1"/>
</dbReference>
<dbReference type="Gene3D" id="1.20.120.1490">
    <property type="match status" value="1"/>
</dbReference>
<evidence type="ECO:0000313" key="3">
    <source>
        <dbReference type="EMBL" id="MCA0133260.1"/>
    </source>
</evidence>
<feature type="chain" id="PRO_5047370155" description="Spy/CpxP family protein refolding chaperone" evidence="2">
    <location>
        <begin position="19"/>
        <end position="145"/>
    </location>
</feature>
<feature type="region of interest" description="Disordered" evidence="1">
    <location>
        <begin position="71"/>
        <end position="98"/>
    </location>
</feature>
<keyword evidence="4" id="KW-1185">Reference proteome</keyword>
<protein>
    <recommendedName>
        <fullName evidence="5">Spy/CpxP family protein refolding chaperone</fullName>
    </recommendedName>
</protein>
<feature type="compositionally biased region" description="Basic and acidic residues" evidence="1">
    <location>
        <begin position="73"/>
        <end position="98"/>
    </location>
</feature>
<keyword evidence="2" id="KW-0732">Signal</keyword>
<organism evidence="3 4">
    <name type="scientific">Winogradskyella alexanderae</name>
    <dbReference type="NCBI Taxonomy" id="2877123"/>
    <lineage>
        <taxon>Bacteria</taxon>
        <taxon>Pseudomonadati</taxon>
        <taxon>Bacteroidota</taxon>
        <taxon>Flavobacteriia</taxon>
        <taxon>Flavobacteriales</taxon>
        <taxon>Flavobacteriaceae</taxon>
        <taxon>Winogradskyella</taxon>
    </lineage>
</organism>
<accession>A0ABS7XTZ4</accession>
<feature type="signal peptide" evidence="2">
    <location>
        <begin position="1"/>
        <end position="18"/>
    </location>
</feature>
<proteinExistence type="predicted"/>
<evidence type="ECO:0000256" key="2">
    <source>
        <dbReference type="SAM" id="SignalP"/>
    </source>
</evidence>
<sequence>MRNLVVIALAILTMSATAQDRKQDRKGQQHRNEIVKDMTPQEVANLKTKKLTLKLDLTDKQQRQVESILLEQAVDRQKKREAHQNKEEKEKPSKEEFLKMQNERLDNQIEMKRKMKDILTEEQYAKFEKMKPRKQHRKGKRATKK</sequence>
<comment type="caution">
    <text evidence="3">The sequence shown here is derived from an EMBL/GenBank/DDBJ whole genome shotgun (WGS) entry which is preliminary data.</text>
</comment>
<name>A0ABS7XTZ4_9FLAO</name>
<dbReference type="Proteomes" id="UP001198901">
    <property type="component" value="Unassembled WGS sequence"/>
</dbReference>
<evidence type="ECO:0008006" key="5">
    <source>
        <dbReference type="Google" id="ProtNLM"/>
    </source>
</evidence>
<evidence type="ECO:0000256" key="1">
    <source>
        <dbReference type="SAM" id="MobiDB-lite"/>
    </source>
</evidence>
<reference evidence="4" key="1">
    <citation type="submission" date="2023-07" db="EMBL/GenBank/DDBJ databases">
        <authorList>
            <person name="Yue Y."/>
        </authorList>
    </citation>
    <scope>NUCLEOTIDE SEQUENCE [LARGE SCALE GENOMIC DNA]</scope>
    <source>
        <strain evidence="4">D23</strain>
    </source>
</reference>